<reference evidence="20 21" key="1">
    <citation type="submission" date="2024-08" db="EMBL/GenBank/DDBJ databases">
        <authorList>
            <person name="Will J Nash"/>
            <person name="Angela Man"/>
            <person name="Seanna McTaggart"/>
            <person name="Kendall Baker"/>
            <person name="Tom Barker"/>
            <person name="Leah Catchpole"/>
            <person name="Alex Durrant"/>
            <person name="Karim Gharbi"/>
            <person name="Naomi Irish"/>
            <person name="Gemy Kaithakottil"/>
            <person name="Debby Ku"/>
            <person name="Aaliyah Providence"/>
            <person name="Felix Shaw"/>
            <person name="David Swarbreck"/>
            <person name="Chris Watkins"/>
            <person name="Ann M. McCartney"/>
            <person name="Giulio Formenti"/>
            <person name="Alice Mouton"/>
            <person name="Noel Vella"/>
            <person name="Bjorn M von Reumont"/>
            <person name="Adriana Vella"/>
            <person name="Wilfried Haerty"/>
        </authorList>
    </citation>
    <scope>NUCLEOTIDE SEQUENCE [LARGE SCALE GENOMIC DNA]</scope>
</reference>
<dbReference type="EMBL" id="CAXAJV020001292">
    <property type="protein sequence ID" value="CAL7942776.1"/>
    <property type="molecule type" value="Genomic_DNA"/>
</dbReference>
<dbReference type="PANTHER" id="PTHR15071">
    <property type="entry name" value="MANNOSE-6-PHOSPHATE RECEPTOR FAMILY MEMBER"/>
    <property type="match status" value="1"/>
</dbReference>
<evidence type="ECO:0000256" key="17">
    <source>
        <dbReference type="ARBA" id="ARBA00023329"/>
    </source>
</evidence>
<organism evidence="20 21">
    <name type="scientific">Xylocopa violacea</name>
    <name type="common">Violet carpenter bee</name>
    <name type="synonym">Apis violacea</name>
    <dbReference type="NCBI Taxonomy" id="135666"/>
    <lineage>
        <taxon>Eukaryota</taxon>
        <taxon>Metazoa</taxon>
        <taxon>Ecdysozoa</taxon>
        <taxon>Arthropoda</taxon>
        <taxon>Hexapoda</taxon>
        <taxon>Insecta</taxon>
        <taxon>Pterygota</taxon>
        <taxon>Neoptera</taxon>
        <taxon>Endopterygota</taxon>
        <taxon>Hymenoptera</taxon>
        <taxon>Apocrita</taxon>
        <taxon>Aculeata</taxon>
        <taxon>Apoidea</taxon>
        <taxon>Anthophila</taxon>
        <taxon>Apidae</taxon>
        <taxon>Xylocopa</taxon>
        <taxon>Xylocopa</taxon>
    </lineage>
</organism>
<evidence type="ECO:0000256" key="6">
    <source>
        <dbReference type="ARBA" id="ARBA00013776"/>
    </source>
</evidence>
<dbReference type="Pfam" id="PF09451">
    <property type="entry name" value="ATG27"/>
    <property type="match status" value="1"/>
</dbReference>
<proteinExistence type="inferred from homology"/>
<keyword evidence="12" id="KW-0072">Autophagy</keyword>
<evidence type="ECO:0000313" key="21">
    <source>
        <dbReference type="Proteomes" id="UP001642520"/>
    </source>
</evidence>
<keyword evidence="17" id="KW-0968">Cytoplasmic vesicle</keyword>
<evidence type="ECO:0000256" key="14">
    <source>
        <dbReference type="ARBA" id="ARBA00023128"/>
    </source>
</evidence>
<dbReference type="Gene3D" id="2.70.130.10">
    <property type="entry name" value="Mannose-6-phosphate receptor binding domain"/>
    <property type="match status" value="1"/>
</dbReference>
<keyword evidence="8 18" id="KW-0812">Transmembrane</keyword>
<protein>
    <recommendedName>
        <fullName evidence="6">Autophagy-related protein 27</fullName>
    </recommendedName>
</protein>
<keyword evidence="10" id="KW-0653">Protein transport</keyword>
<evidence type="ECO:0000256" key="4">
    <source>
        <dbReference type="ARBA" id="ARBA00004472"/>
    </source>
</evidence>
<keyword evidence="16" id="KW-1015">Disulfide bond</keyword>
<keyword evidence="15 18" id="KW-0472">Membrane</keyword>
<evidence type="ECO:0000256" key="18">
    <source>
        <dbReference type="SAM" id="Phobius"/>
    </source>
</evidence>
<evidence type="ECO:0000256" key="13">
    <source>
        <dbReference type="ARBA" id="ARBA00023034"/>
    </source>
</evidence>
<keyword evidence="11 18" id="KW-1133">Transmembrane helix</keyword>
<dbReference type="SUPFAM" id="SSF50911">
    <property type="entry name" value="Mannose 6-phosphate receptor domain"/>
    <property type="match status" value="1"/>
</dbReference>
<dbReference type="InterPro" id="IPR018939">
    <property type="entry name" value="Autophagy-rel_prot_27"/>
</dbReference>
<evidence type="ECO:0000256" key="7">
    <source>
        <dbReference type="ARBA" id="ARBA00022448"/>
    </source>
</evidence>
<feature type="transmembrane region" description="Helical" evidence="18">
    <location>
        <begin position="218"/>
        <end position="240"/>
    </location>
</feature>
<accession>A0ABP1NP14</accession>
<evidence type="ECO:0000313" key="20">
    <source>
        <dbReference type="EMBL" id="CAL7942776.1"/>
    </source>
</evidence>
<keyword evidence="9" id="KW-0732">Signal</keyword>
<keyword evidence="14" id="KW-0496">Mitochondrion</keyword>
<keyword evidence="13" id="KW-0333">Golgi apparatus</keyword>
<keyword evidence="7" id="KW-0813">Transport</keyword>
<dbReference type="Proteomes" id="UP001642520">
    <property type="component" value="Unassembled WGS sequence"/>
</dbReference>
<evidence type="ECO:0000256" key="9">
    <source>
        <dbReference type="ARBA" id="ARBA00022729"/>
    </source>
</evidence>
<dbReference type="PROSITE" id="PS51914">
    <property type="entry name" value="MRH"/>
    <property type="match status" value="1"/>
</dbReference>
<evidence type="ECO:0000256" key="12">
    <source>
        <dbReference type="ARBA" id="ARBA00023006"/>
    </source>
</evidence>
<evidence type="ECO:0000259" key="19">
    <source>
        <dbReference type="PROSITE" id="PS51914"/>
    </source>
</evidence>
<evidence type="ECO:0000256" key="1">
    <source>
        <dbReference type="ARBA" id="ARBA00004304"/>
    </source>
</evidence>
<gene>
    <name evidence="20" type="ORF">XYLVIOL_LOCUS5717</name>
</gene>
<dbReference type="InterPro" id="IPR009011">
    <property type="entry name" value="Man6P_isomerase_rcpt-bd_dom_sf"/>
</dbReference>
<evidence type="ECO:0000256" key="11">
    <source>
        <dbReference type="ARBA" id="ARBA00022989"/>
    </source>
</evidence>
<evidence type="ECO:0000256" key="3">
    <source>
        <dbReference type="ARBA" id="ARBA00004394"/>
    </source>
</evidence>
<evidence type="ECO:0000256" key="5">
    <source>
        <dbReference type="ARBA" id="ARBA00005363"/>
    </source>
</evidence>
<comment type="caution">
    <text evidence="20">The sequence shown here is derived from an EMBL/GenBank/DDBJ whole genome shotgun (WGS) entry which is preliminary data.</text>
</comment>
<evidence type="ECO:0000256" key="10">
    <source>
        <dbReference type="ARBA" id="ARBA00022927"/>
    </source>
</evidence>
<evidence type="ECO:0000256" key="8">
    <source>
        <dbReference type="ARBA" id="ARBA00022692"/>
    </source>
</evidence>
<dbReference type="InterPro" id="IPR044865">
    <property type="entry name" value="MRH_dom"/>
</dbReference>
<dbReference type="PANTHER" id="PTHR15071:SF0">
    <property type="entry name" value="MANNOSE 6-PHOSPHATE RECEPTOR-LIKE PROTEIN 1"/>
    <property type="match status" value="1"/>
</dbReference>
<keyword evidence="21" id="KW-1185">Reference proteome</keyword>
<comment type="similarity">
    <text evidence="5">Belongs to the ATG27 family.</text>
</comment>
<evidence type="ECO:0000256" key="16">
    <source>
        <dbReference type="ARBA" id="ARBA00023157"/>
    </source>
</evidence>
<comment type="subcellular location">
    <subcellularLocation>
        <location evidence="2">Cytoplasmic vesicle membrane</location>
        <topology evidence="2">Single-pass type I membrane protein</topology>
    </subcellularLocation>
    <subcellularLocation>
        <location evidence="3">Golgi apparatus membrane</location>
    </subcellularLocation>
    <subcellularLocation>
        <location evidence="1">Mitochondrion membrane</location>
        <topology evidence="1">Single-pass membrane protein</topology>
    </subcellularLocation>
    <subcellularLocation>
        <location evidence="4">Preautophagosomal structure membrane</location>
        <topology evidence="4">Single-pass type I membrane protein</topology>
    </subcellularLocation>
</comment>
<feature type="domain" description="MRH" evidence="19">
    <location>
        <begin position="70"/>
        <end position="205"/>
    </location>
</feature>
<evidence type="ECO:0000256" key="2">
    <source>
        <dbReference type="ARBA" id="ARBA00004358"/>
    </source>
</evidence>
<evidence type="ECO:0000256" key="15">
    <source>
        <dbReference type="ARBA" id="ARBA00023136"/>
    </source>
</evidence>
<sequence>MKSVFLSEYEHVHRCIRAFDISGEQRKKLMRRESDWTKMFPKNGTVLVFGLLLVFFCEQTHSECRQLTACSCVFSNGQGYTLSPLINHSILNVTSNNYTFYFHPCSNVRMFNDNASNCSQGSGVSLCVQHNNEILSLGTAQETSITLEADNSGPPVLTLRHKDLKTVINLVCRNPSDTHLLLDTPVPNDKKEYHLLLISPYACATLVQASGLSTGSMLLIYFFVFTGIYFIGGAITLKLLRGATGWEMVPNHGFWIQLPSLVKDGIVFTFNCCRIDSYERI</sequence>
<name>A0ABP1NP14_XYLVO</name>